<evidence type="ECO:0000259" key="1">
    <source>
        <dbReference type="Pfam" id="PF13290"/>
    </source>
</evidence>
<dbReference type="OrthoDB" id="9809583at2"/>
<name>A0A4Q0SXJ2_9BACT</name>
<dbReference type="Pfam" id="PF13290">
    <property type="entry name" value="CHB_HEX_C_1"/>
    <property type="match status" value="1"/>
</dbReference>
<evidence type="ECO:0000313" key="3">
    <source>
        <dbReference type="Proteomes" id="UP000289437"/>
    </source>
</evidence>
<accession>A0A4Q0SXJ2</accession>
<dbReference type="Gene3D" id="2.60.40.1080">
    <property type="match status" value="1"/>
</dbReference>
<comment type="caution">
    <text evidence="2">The sequence shown here is derived from an EMBL/GenBank/DDBJ whole genome shotgun (WGS) entry which is preliminary data.</text>
</comment>
<dbReference type="Proteomes" id="UP000289437">
    <property type="component" value="Unassembled WGS sequence"/>
</dbReference>
<protein>
    <recommendedName>
        <fullName evidence="1">GH29D-like beta-sandwich domain-containing protein</fullName>
    </recommendedName>
</protein>
<reference evidence="3" key="2">
    <citation type="submission" date="2019-02" db="EMBL/GenBank/DDBJ databases">
        <title>Granulicella sibirica sp. nov., a psychrotolerant acidobacterium isolated from an organic soil layer in forested tundra, West Siberia.</title>
        <authorList>
            <person name="Oshkin I.Y."/>
            <person name="Kulichevskaya I.S."/>
            <person name="Rijpstra W.I.C."/>
            <person name="Sinninghe Damste J.S."/>
            <person name="Rakitin A.L."/>
            <person name="Ravin N.V."/>
            <person name="Dedysh S.N."/>
        </authorList>
    </citation>
    <scope>NUCLEOTIDE SEQUENCE [LARGE SCALE GENOMIC DNA]</scope>
    <source>
        <strain evidence="3">AF10</strain>
    </source>
</reference>
<dbReference type="InterPro" id="IPR059177">
    <property type="entry name" value="GH29D-like_dom"/>
</dbReference>
<evidence type="ECO:0000313" key="2">
    <source>
        <dbReference type="EMBL" id="RXH55863.1"/>
    </source>
</evidence>
<dbReference type="EMBL" id="RDSM01000002">
    <property type="protein sequence ID" value="RXH55863.1"/>
    <property type="molecule type" value="Genomic_DNA"/>
</dbReference>
<reference evidence="2 3" key="1">
    <citation type="submission" date="2018-11" db="EMBL/GenBank/DDBJ databases">
        <authorList>
            <person name="Mardanov A.V."/>
            <person name="Ravin N.V."/>
            <person name="Dedysh S.N."/>
        </authorList>
    </citation>
    <scope>NUCLEOTIDE SEQUENCE [LARGE SCALE GENOMIC DNA]</scope>
    <source>
        <strain evidence="2 3">AF10</strain>
    </source>
</reference>
<sequence>MLAGLALGVTSGWSQTAPTYSITSASPASIPAGAAGASIGLNGTLPDFTNNTYQVCFFAGAGSSAPLTPTAVGGVQTISVPASIIQNIAPSSFTAANGYAVSALLSVAPAGQTCDGTFDATLTNSLSIPVVEPTLGTYIGPTSLPQANSAAGVQGAPIAITLSGANFVANTTVAFGSFGRVTPRTITPTALTLLVPAMFSSSDPNTTASLSVCNGSDATTYFCSTPATPITLTVNALAASSGTITATPSPVLTSGQTRLTSTFKQSGYSTNPVGSPSGTVTFVADGTTLPKTRLILDKTAGFTPVTSSLTVPAAATPVITPAAGTYLNSATITLTDTTAGASIYYTTDGSMPTTGSTLYTGPFSITTSETITAIAALSGSFNSASSSATYTIRISPPTQLAFSTQPGTTAINTSIAPAVQVAVEDANGNVVTSFTGAVSVALITNPGSSTLSGTLSVNAVGGIATFSDLAINNVANGYVIQAISGRLTPAVSNAFNITPYPITLTLQSELVGIMSTLNGTFTLGHPAPTGGLTVTLASSVPANVTIAPATVTVAAGQTMGSFTYSGVAAGDSNLTASAPNYQTGTTKATGTAAQVSLYLVPPVAPGQSVSLALSLATAAPPGGTMVTFTSSRPSIATVTSTISVPAGQFTASANPQVTGVLIGTTTITANAPGYAPANLVVNVTVTATISPSTTTINLATSTGTTLAISAPAPTGGLTFTLSSDDPTTATVPASVTLVKGATSVPLPVTGVKAGSTTIRADSPGVTEATGAVNVVSQIGNSSVATGYHLENSFYQYLPLNPQSPLTVTVTSNDPSVVTLSLAATTVGTKTVTFPNTTSSYVGYVYFQGQKIGTTTLTVSAPGFQDGTIAVTVDPAGVTYYYYQQTLATTTFAQASNVTAYLTILNPDLSVLAQGYQLNPGLAPVSTPVTSSNTAIGTVTGSPLTFHANESQETYQFNPVAVGTTNLTIGAQPAGFATSTQNQTVTATVTSPVISVGAITTGNHLINGESQYLPVAPPSGETVTITSSNPAVFTISANTSTVGATSITYPGTTGTYVGPIYVQGQSVGTATLTVSAPGYVSGTATVTVQPSGFAFYGDRSGTTTTFSGTTTNAVYSTILNSDLSFAYPGYALNPGYGPVSVGVSSATTSVGTISPGTLVFHAGDSQQTVTFTPVSAGSTVVSIGAAPTGFSKPTQYQSYTATVTAPAISIGNLLTGVHLTNSMSISLPQVPPSATTVTVSVPANAAGTVLLSTSATAVGTTSLTFANITGSYVGQIFFQGQGVGSTTLTVAAPGYVSGTSTVTVNPSGFAFAGNQSYTTSTFSGSTQRTLYASILDSSLAPLYYGFALNPGVGPVSVALTDSAPSVATVTPAALVFNTGDSSQQITVQPVSAGAAVVSIAATPAGFSTPTMYQQYTATVTAPAISISNVVAGLHLETAMDIYLPVAPPNAVTVMVLSNGLAIAGVSSSATDVGTNAVLFPNTTGTYVGRIYVQGEKIGTTTLTVMAAGYTDGNSTITVLPSGFSYDGSPNISTTSSSSTTARTVYACQLNTGTLTLYSCGYGINPDFAPVNVSVTSSDPTVGTVTSPVAFAASSGTGTFEFQPVATGTSTLTLGTPDGFSTPSQYTTITATVQ</sequence>
<keyword evidence="3" id="KW-1185">Reference proteome</keyword>
<organism evidence="2 3">
    <name type="scientific">Granulicella sibirica</name>
    <dbReference type="NCBI Taxonomy" id="2479048"/>
    <lineage>
        <taxon>Bacteria</taxon>
        <taxon>Pseudomonadati</taxon>
        <taxon>Acidobacteriota</taxon>
        <taxon>Terriglobia</taxon>
        <taxon>Terriglobales</taxon>
        <taxon>Acidobacteriaceae</taxon>
        <taxon>Granulicella</taxon>
    </lineage>
</organism>
<feature type="domain" description="GH29D-like beta-sandwich" evidence="1">
    <location>
        <begin position="321"/>
        <end position="383"/>
    </location>
</feature>
<proteinExistence type="predicted"/>
<dbReference type="RefSeq" id="WP_161570959.1">
    <property type="nucleotide sequence ID" value="NZ_RDSM01000002.1"/>
</dbReference>
<gene>
    <name evidence="2" type="ORF">GRAN_2720</name>
</gene>